<feature type="binding site" evidence="5">
    <location>
        <position position="220"/>
    </location>
    <ligand>
        <name>NAD(+)</name>
        <dbReference type="ChEBI" id="CHEBI:57540"/>
    </ligand>
</feature>
<evidence type="ECO:0000256" key="2">
    <source>
        <dbReference type="ARBA" id="ARBA00023002"/>
    </source>
</evidence>
<reference evidence="9 10" key="1">
    <citation type="journal article" date="2016" name="Nat. Commun.">
        <title>Thousands of microbial genomes shed light on interconnected biogeochemical processes in an aquifer system.</title>
        <authorList>
            <person name="Anantharaman K."/>
            <person name="Brown C.T."/>
            <person name="Hug L.A."/>
            <person name="Sharon I."/>
            <person name="Castelle C.J."/>
            <person name="Probst A.J."/>
            <person name="Thomas B.C."/>
            <person name="Singh A."/>
            <person name="Wilkins M.J."/>
            <person name="Karaoz U."/>
            <person name="Brodie E.L."/>
            <person name="Williams K.H."/>
            <person name="Hubbard S.S."/>
            <person name="Banfield J.F."/>
        </authorList>
    </citation>
    <scope>NUCLEOTIDE SEQUENCE [LARGE SCALE GENOMIC DNA]</scope>
</reference>
<dbReference type="SMART" id="SM00839">
    <property type="entry name" value="ELFV_dehydrog"/>
    <property type="match status" value="1"/>
</dbReference>
<feature type="binding site" evidence="5">
    <location>
        <position position="94"/>
    </location>
    <ligand>
        <name>substrate</name>
    </ligand>
</feature>
<gene>
    <name evidence="9" type="ORF">A2909_02660</name>
</gene>
<sequence>MNNANNSFFQDTISILDNDIFKNEDRAVLDFLKNPKRVAEINIPVRMDSGEIKFFPAWRSQHNDALGTFKGGIRFHPDASLDEVSALSFLMTMKNAAIGVPYGGAKGAIKCDPKKLSQRELENLSRGYVKILYPLIGSEKDVPAPDVNTNAQIIAWMVDEYSILNGYTQHSSFTGKPRVLEGSDAREAATGLGGYIVLRETLEALNRNDLKTVAVQGFGNVGFHIARILSRQGFVIKAVSDSKGAVYAESGLDVELLKKAQEESGTVNQNKCYYKKLGEIAEVIPCKKISNEELLELDVDILIPSAIEGQIHEGNAGKINSKIIAELANGAISDSAFPVLEKKNVFVIPGIIANSGGVVGSYLEWSANKQEIIFSEHEELEKIDSFLTRSFKKIWETKEKEGINLRLAAYKTAVDRLKEAMKFRGWV</sequence>
<dbReference type="Proteomes" id="UP000178302">
    <property type="component" value="Unassembled WGS sequence"/>
</dbReference>
<feature type="binding site" evidence="5">
    <location>
        <position position="70"/>
    </location>
    <ligand>
        <name>substrate</name>
    </ligand>
</feature>
<dbReference type="InterPro" id="IPR006097">
    <property type="entry name" value="Glu/Leu/Phe/Val/Trp_DH_dimer"/>
</dbReference>
<feature type="binding site" evidence="5">
    <location>
        <position position="190"/>
    </location>
    <ligand>
        <name>NAD(+)</name>
        <dbReference type="ChEBI" id="CHEBI:57540"/>
    </ligand>
</feature>
<dbReference type="Gene3D" id="3.40.50.720">
    <property type="entry name" value="NAD(P)-binding Rossmann-like Domain"/>
    <property type="match status" value="1"/>
</dbReference>
<dbReference type="GO" id="GO:0000166">
    <property type="term" value="F:nucleotide binding"/>
    <property type="evidence" value="ECO:0007669"/>
    <property type="project" value="UniProtKB-KW"/>
</dbReference>
<dbReference type="PRINTS" id="PR00082">
    <property type="entry name" value="GLFDHDRGNASE"/>
</dbReference>
<evidence type="ECO:0000313" key="9">
    <source>
        <dbReference type="EMBL" id="OHA14077.1"/>
    </source>
</evidence>
<organism evidence="9 10">
    <name type="scientific">Candidatus Tagabacteria bacterium RIFCSPLOWO2_01_FULL_39_11</name>
    <dbReference type="NCBI Taxonomy" id="1802295"/>
    <lineage>
        <taxon>Bacteria</taxon>
        <taxon>Candidatus Tagaibacteriota</taxon>
    </lineage>
</organism>
<dbReference type="PIRSF" id="PIRSF000185">
    <property type="entry name" value="Glu_DH"/>
    <property type="match status" value="1"/>
</dbReference>
<dbReference type="InterPro" id="IPR046346">
    <property type="entry name" value="Aminoacid_DH-like_N_sf"/>
</dbReference>
<evidence type="ECO:0000256" key="1">
    <source>
        <dbReference type="ARBA" id="ARBA00006382"/>
    </source>
</evidence>
<dbReference type="PANTHER" id="PTHR11606:SF13">
    <property type="entry name" value="GLUTAMATE DEHYDROGENASE 1, MITOCHONDRIAL"/>
    <property type="match status" value="1"/>
</dbReference>
<dbReference type="GO" id="GO:0004352">
    <property type="term" value="F:glutamate dehydrogenase (NAD+) activity"/>
    <property type="evidence" value="ECO:0007669"/>
    <property type="project" value="TreeGrafter"/>
</dbReference>
<dbReference type="SUPFAM" id="SSF53223">
    <property type="entry name" value="Aminoacid dehydrogenase-like, N-terminal domain"/>
    <property type="match status" value="1"/>
</dbReference>
<evidence type="ECO:0000256" key="5">
    <source>
        <dbReference type="PIRSR" id="PIRSR000185-2"/>
    </source>
</evidence>
<name>A0A1G2LR55_9BACT</name>
<dbReference type="PANTHER" id="PTHR11606">
    <property type="entry name" value="GLUTAMATE DEHYDROGENASE"/>
    <property type="match status" value="1"/>
</dbReference>
<feature type="site" description="Important for catalysis" evidence="6">
    <location>
        <position position="146"/>
    </location>
</feature>
<keyword evidence="2 3" id="KW-0560">Oxidoreductase</keyword>
<keyword evidence="5" id="KW-0547">Nucleotide-binding</keyword>
<dbReference type="CDD" id="cd01076">
    <property type="entry name" value="NAD_bind_1_Glu_DH"/>
    <property type="match status" value="1"/>
</dbReference>
<dbReference type="InterPro" id="IPR006096">
    <property type="entry name" value="Glu/Leu/Phe/Val/Trp_DH_C"/>
</dbReference>
<dbReference type="Pfam" id="PF02812">
    <property type="entry name" value="ELFV_dehydrog_N"/>
    <property type="match status" value="1"/>
</dbReference>
<proteinExistence type="inferred from homology"/>
<dbReference type="Gene3D" id="3.40.50.10860">
    <property type="entry name" value="Leucine Dehydrogenase, chain A, domain 1"/>
    <property type="match status" value="1"/>
</dbReference>
<dbReference type="SUPFAM" id="SSF51735">
    <property type="entry name" value="NAD(P)-binding Rossmann-fold domains"/>
    <property type="match status" value="1"/>
</dbReference>
<comment type="similarity">
    <text evidence="1 3 7">Belongs to the Glu/Leu/Phe/Val dehydrogenases family.</text>
</comment>
<feature type="active site" description="Proton donor" evidence="4">
    <location>
        <position position="106"/>
    </location>
</feature>
<dbReference type="AlphaFoldDB" id="A0A1G2LR55"/>
<dbReference type="InterPro" id="IPR006095">
    <property type="entry name" value="Glu/Leu/Phe/Val/Trp_DH"/>
</dbReference>
<dbReference type="InterPro" id="IPR033922">
    <property type="entry name" value="NAD_bind_Glu_DH"/>
</dbReference>
<dbReference type="InterPro" id="IPR014362">
    <property type="entry name" value="Glu_DH"/>
</dbReference>
<dbReference type="EMBL" id="MHQZ01000017">
    <property type="protein sequence ID" value="OHA14077.1"/>
    <property type="molecule type" value="Genomic_DNA"/>
</dbReference>
<dbReference type="Pfam" id="PF00208">
    <property type="entry name" value="ELFV_dehydrog"/>
    <property type="match status" value="1"/>
</dbReference>
<evidence type="ECO:0000313" key="10">
    <source>
        <dbReference type="Proteomes" id="UP000178302"/>
    </source>
</evidence>
<feature type="domain" description="Glutamate/phenylalanine/leucine/valine/L-tryptophan dehydrogenase C-terminal" evidence="8">
    <location>
        <begin position="183"/>
        <end position="425"/>
    </location>
</feature>
<evidence type="ECO:0000256" key="4">
    <source>
        <dbReference type="PIRSR" id="PIRSR000185-1"/>
    </source>
</evidence>
<comment type="caution">
    <text evidence="9">The sequence shown here is derived from an EMBL/GenBank/DDBJ whole genome shotgun (WGS) entry which is preliminary data.</text>
</comment>
<accession>A0A1G2LR55</accession>
<evidence type="ECO:0000259" key="8">
    <source>
        <dbReference type="SMART" id="SM00839"/>
    </source>
</evidence>
<protein>
    <recommendedName>
        <fullName evidence="3">Glutamate dehydrogenase</fullName>
    </recommendedName>
</protein>
<dbReference type="GO" id="GO:0006538">
    <property type="term" value="P:L-glutamate catabolic process"/>
    <property type="evidence" value="ECO:0007669"/>
    <property type="project" value="TreeGrafter"/>
</dbReference>
<dbReference type="InterPro" id="IPR036291">
    <property type="entry name" value="NAD(P)-bd_dom_sf"/>
</dbReference>
<feature type="binding site" evidence="5">
    <location>
        <position position="361"/>
    </location>
    <ligand>
        <name>substrate</name>
    </ligand>
</feature>
<evidence type="ECO:0000256" key="6">
    <source>
        <dbReference type="PIRSR" id="PIRSR000185-3"/>
    </source>
</evidence>
<evidence type="ECO:0000256" key="7">
    <source>
        <dbReference type="RuleBase" id="RU004417"/>
    </source>
</evidence>
<keyword evidence="5" id="KW-0520">NAD</keyword>
<evidence type="ECO:0000256" key="3">
    <source>
        <dbReference type="PIRNR" id="PIRNR000185"/>
    </source>
</evidence>